<accession>A0AAV8T6Y9</accession>
<dbReference type="EMBL" id="JAIWQS010000006">
    <property type="protein sequence ID" value="KAJ8762069.1"/>
    <property type="molecule type" value="Genomic_DNA"/>
</dbReference>
<feature type="transmembrane region" description="Helical" evidence="1">
    <location>
        <begin position="126"/>
        <end position="145"/>
    </location>
</feature>
<evidence type="ECO:0008006" key="4">
    <source>
        <dbReference type="Google" id="ProtNLM"/>
    </source>
</evidence>
<dbReference type="InterPro" id="IPR044804">
    <property type="entry name" value="Ribosomal_eL20z-like"/>
</dbReference>
<keyword evidence="1" id="KW-0812">Transmembrane</keyword>
<organism evidence="2 3">
    <name type="scientific">Erythroxylum novogranatense</name>
    <dbReference type="NCBI Taxonomy" id="1862640"/>
    <lineage>
        <taxon>Eukaryota</taxon>
        <taxon>Viridiplantae</taxon>
        <taxon>Streptophyta</taxon>
        <taxon>Embryophyta</taxon>
        <taxon>Tracheophyta</taxon>
        <taxon>Spermatophyta</taxon>
        <taxon>Magnoliopsida</taxon>
        <taxon>eudicotyledons</taxon>
        <taxon>Gunneridae</taxon>
        <taxon>Pentapetalae</taxon>
        <taxon>rosids</taxon>
        <taxon>fabids</taxon>
        <taxon>Malpighiales</taxon>
        <taxon>Erythroxylaceae</taxon>
        <taxon>Erythroxylum</taxon>
    </lineage>
</organism>
<name>A0AAV8T6Y9_9ROSI</name>
<keyword evidence="1" id="KW-1133">Transmembrane helix</keyword>
<keyword evidence="3" id="KW-1185">Reference proteome</keyword>
<feature type="transmembrane region" description="Helical" evidence="1">
    <location>
        <begin position="92"/>
        <end position="114"/>
    </location>
</feature>
<keyword evidence="1" id="KW-0472">Membrane</keyword>
<evidence type="ECO:0000313" key="3">
    <source>
        <dbReference type="Proteomes" id="UP001159364"/>
    </source>
</evidence>
<dbReference type="PANTHER" id="PTHR46631">
    <property type="entry name" value="60S RIBOSOMAL PROTEIN L18A-LIKE"/>
    <property type="match status" value="1"/>
</dbReference>
<dbReference type="Proteomes" id="UP001159364">
    <property type="component" value="Linkage Group LG06"/>
</dbReference>
<protein>
    <recommendedName>
        <fullName evidence="4">60S ribosomal protein L18a-like protein</fullName>
    </recommendedName>
</protein>
<evidence type="ECO:0000256" key="1">
    <source>
        <dbReference type="SAM" id="Phobius"/>
    </source>
</evidence>
<reference evidence="2 3" key="1">
    <citation type="submission" date="2021-09" db="EMBL/GenBank/DDBJ databases">
        <title>Genomic insights and catalytic innovation underlie evolution of tropane alkaloids biosynthesis.</title>
        <authorList>
            <person name="Wang Y.-J."/>
            <person name="Tian T."/>
            <person name="Huang J.-P."/>
            <person name="Huang S.-X."/>
        </authorList>
    </citation>
    <scope>NUCLEOTIDE SEQUENCE [LARGE SCALE GENOMIC DNA]</scope>
    <source>
        <strain evidence="2">KIB-2018</strain>
        <tissue evidence="2">Leaf</tissue>
    </source>
</reference>
<dbReference type="PANTHER" id="PTHR46631:SF22">
    <property type="entry name" value="60S RIBOSOMAL PROTEIN L18A-LIKE PROTEIN"/>
    <property type="match status" value="1"/>
</dbReference>
<gene>
    <name evidence="2" type="ORF">K2173_006733</name>
</gene>
<evidence type="ECO:0000313" key="2">
    <source>
        <dbReference type="EMBL" id="KAJ8762069.1"/>
    </source>
</evidence>
<comment type="caution">
    <text evidence="2">The sequence shown here is derived from an EMBL/GenBank/DDBJ whole genome shotgun (WGS) entry which is preliminary data.</text>
</comment>
<sequence length="151" mass="16447">MAEDGKSRDLMTGNSQGQNYYGTFQGVANHYPPPPPPQVVGFPQPVVPPGATSTLQYYPHGYQTIATGYAVRDTRPPPREGRLPFCGIGVGWFLFFFGFFLGGIPWYVGAFVLLCVRVDYREKPGYVACTIASILALIAVTLGLSKGAHSW</sequence>
<dbReference type="AlphaFoldDB" id="A0AAV8T6Y9"/>
<proteinExistence type="predicted"/>